<organism evidence="2 3">
    <name type="scientific">Tetrapyrgos nigripes</name>
    <dbReference type="NCBI Taxonomy" id="182062"/>
    <lineage>
        <taxon>Eukaryota</taxon>
        <taxon>Fungi</taxon>
        <taxon>Dikarya</taxon>
        <taxon>Basidiomycota</taxon>
        <taxon>Agaricomycotina</taxon>
        <taxon>Agaricomycetes</taxon>
        <taxon>Agaricomycetidae</taxon>
        <taxon>Agaricales</taxon>
        <taxon>Marasmiineae</taxon>
        <taxon>Marasmiaceae</taxon>
        <taxon>Tetrapyrgos</taxon>
    </lineage>
</organism>
<evidence type="ECO:0000313" key="2">
    <source>
        <dbReference type="EMBL" id="KAF5338826.1"/>
    </source>
</evidence>
<feature type="chain" id="PRO_5034339870" evidence="1">
    <location>
        <begin position="22"/>
        <end position="189"/>
    </location>
</feature>
<keyword evidence="3" id="KW-1185">Reference proteome</keyword>
<sequence length="189" mass="20507">MMKFSFGLATALSLFIVSVAADSSTPSGSVCASAKQNKGTYNGHIKDEVCSFLIDDCMEEIQSTNNIWSISSCVAGAACGGTHNLLVLAQCSASGFNNIAASDLPSLDYPLYAEIVGDCAWNAGGCSMTKQNFVDFFYRTLDDSCSDIWPENVEDVVNTYWSPIAQWTATGKSIPYLNFNDWLHWSDSQ</sequence>
<reference evidence="2 3" key="1">
    <citation type="journal article" date="2020" name="ISME J.">
        <title>Uncovering the hidden diversity of litter-decomposition mechanisms in mushroom-forming fungi.</title>
        <authorList>
            <person name="Floudas D."/>
            <person name="Bentzer J."/>
            <person name="Ahren D."/>
            <person name="Johansson T."/>
            <person name="Persson P."/>
            <person name="Tunlid A."/>
        </authorList>
    </citation>
    <scope>NUCLEOTIDE SEQUENCE [LARGE SCALE GENOMIC DNA]</scope>
    <source>
        <strain evidence="2 3">CBS 291.85</strain>
    </source>
</reference>
<accession>A0A8H5CBU6</accession>
<evidence type="ECO:0000313" key="3">
    <source>
        <dbReference type="Proteomes" id="UP000559256"/>
    </source>
</evidence>
<proteinExistence type="predicted"/>
<dbReference type="AlphaFoldDB" id="A0A8H5CBU6"/>
<evidence type="ECO:0000256" key="1">
    <source>
        <dbReference type="SAM" id="SignalP"/>
    </source>
</evidence>
<dbReference type="OrthoDB" id="2734890at2759"/>
<dbReference type="EMBL" id="JAACJM010000191">
    <property type="protein sequence ID" value="KAF5338826.1"/>
    <property type="molecule type" value="Genomic_DNA"/>
</dbReference>
<feature type="signal peptide" evidence="1">
    <location>
        <begin position="1"/>
        <end position="21"/>
    </location>
</feature>
<comment type="caution">
    <text evidence="2">The sequence shown here is derived from an EMBL/GenBank/DDBJ whole genome shotgun (WGS) entry which is preliminary data.</text>
</comment>
<protein>
    <submittedName>
        <fullName evidence="2">Uncharacterized protein</fullName>
    </submittedName>
</protein>
<gene>
    <name evidence="2" type="ORF">D9758_012085</name>
</gene>
<dbReference type="Proteomes" id="UP000559256">
    <property type="component" value="Unassembled WGS sequence"/>
</dbReference>
<keyword evidence="1" id="KW-0732">Signal</keyword>
<name>A0A8H5CBU6_9AGAR</name>